<feature type="transmembrane region" description="Helical" evidence="1">
    <location>
        <begin position="285"/>
        <end position="303"/>
    </location>
</feature>
<dbReference type="EMBL" id="BAABFC010000012">
    <property type="protein sequence ID" value="GAA4499426.1"/>
    <property type="molecule type" value="Genomic_DNA"/>
</dbReference>
<keyword evidence="1" id="KW-0812">Transmembrane</keyword>
<gene>
    <name evidence="2" type="ORF">GCM10023095_19580</name>
</gene>
<feature type="transmembrane region" description="Helical" evidence="1">
    <location>
        <begin position="153"/>
        <end position="170"/>
    </location>
</feature>
<comment type="caution">
    <text evidence="2">The sequence shown here is derived from an EMBL/GenBank/DDBJ whole genome shotgun (WGS) entry which is preliminary data.</text>
</comment>
<feature type="transmembrane region" description="Helical" evidence="1">
    <location>
        <begin position="130"/>
        <end position="147"/>
    </location>
</feature>
<feature type="transmembrane region" description="Helical" evidence="1">
    <location>
        <begin position="354"/>
        <end position="372"/>
    </location>
</feature>
<dbReference type="Proteomes" id="UP001501321">
    <property type="component" value="Unassembled WGS sequence"/>
</dbReference>
<feature type="transmembrane region" description="Helical" evidence="1">
    <location>
        <begin position="102"/>
        <end position="123"/>
    </location>
</feature>
<evidence type="ECO:0000313" key="2">
    <source>
        <dbReference type="EMBL" id="GAA4499426.1"/>
    </source>
</evidence>
<feature type="transmembrane region" description="Helical" evidence="1">
    <location>
        <begin position="378"/>
        <end position="397"/>
    </location>
</feature>
<feature type="transmembrane region" description="Helical" evidence="1">
    <location>
        <begin position="315"/>
        <end position="333"/>
    </location>
</feature>
<keyword evidence="1" id="KW-1133">Transmembrane helix</keyword>
<reference evidence="3" key="1">
    <citation type="journal article" date="2019" name="Int. J. Syst. Evol. Microbiol.">
        <title>The Global Catalogue of Microorganisms (GCM) 10K type strain sequencing project: providing services to taxonomists for standard genome sequencing and annotation.</title>
        <authorList>
            <consortium name="The Broad Institute Genomics Platform"/>
            <consortium name="The Broad Institute Genome Sequencing Center for Infectious Disease"/>
            <person name="Wu L."/>
            <person name="Ma J."/>
        </authorList>
    </citation>
    <scope>NUCLEOTIDE SEQUENCE [LARGE SCALE GENOMIC DNA]</scope>
    <source>
        <strain evidence="3">JCM 32226</strain>
    </source>
</reference>
<proteinExistence type="predicted"/>
<evidence type="ECO:0008006" key="4">
    <source>
        <dbReference type="Google" id="ProtNLM"/>
    </source>
</evidence>
<feature type="transmembrane region" description="Helical" evidence="1">
    <location>
        <begin position="224"/>
        <end position="243"/>
    </location>
</feature>
<protein>
    <recommendedName>
        <fullName evidence="4">Membrane protein 6-pyruvoyl-tetrahydropterin synthase-related domain-containing protein</fullName>
    </recommendedName>
</protein>
<evidence type="ECO:0000256" key="1">
    <source>
        <dbReference type="SAM" id="Phobius"/>
    </source>
</evidence>
<organism evidence="2 3">
    <name type="scientific">Pseudaeromonas paramecii</name>
    <dbReference type="NCBI Taxonomy" id="2138166"/>
    <lineage>
        <taxon>Bacteria</taxon>
        <taxon>Pseudomonadati</taxon>
        <taxon>Pseudomonadota</taxon>
        <taxon>Gammaproteobacteria</taxon>
        <taxon>Aeromonadales</taxon>
        <taxon>Aeromonadaceae</taxon>
        <taxon>Pseudaeromonas</taxon>
    </lineage>
</organism>
<dbReference type="RefSeq" id="WP_345012516.1">
    <property type="nucleotide sequence ID" value="NZ_BAABFC010000012.1"/>
</dbReference>
<feature type="transmembrane region" description="Helical" evidence="1">
    <location>
        <begin position="182"/>
        <end position="204"/>
    </location>
</feature>
<keyword evidence="3" id="KW-1185">Reference proteome</keyword>
<sequence length="565" mass="63355">MVWLLRLMNTWSVWLVLIGVLLTLPLLCNPTPTGHDFLHHLLFSHHFSQQFWQGELYPRWMQAMNAGFGSPTFFFYPPLPYWVTALCQAVLPTQGAGDGHPLALAALLALIASGVTARAWLLGYGIGQRAALLGALLYMAQPYHLLIDLYQRYAFAEFWAFVWLPMILHGSVRLAQGGRLALAQLAGGVAALTLSHLPVLLLASPLIALHTLWLWRRQPTLGQLARQVAGLSLGLGLAAIYWLPAMTTQQYVSIPAMLEGILDYRRHFLDIWPDAQHGFTFRRNLSFVAAANGLLALAGWWQARRHSDREARHTALLWLLLSAALLLWMAPLARPLWDALPILQQVQFPWRIQTLLCVSVLPILGLALQVGAQHRQGVALWHVLWLLLMLIEVSVMADRLFRQHPQTRLDTLFVNRRSPLEYRPSWVPSDRFSVPGLLELARTTPTLSSEPPTTRWQILDWQPRRLKLQLAVPTASQLTLHQFFYPGWQARRDTDATPLTLGPDANGLLRLALPAGHYRVQLTLKALPQELAGRGISLLALLLLLWASRPRPKATPAPGLRGSPG</sequence>
<keyword evidence="1" id="KW-0472">Membrane</keyword>
<accession>A0ABP8Q925</accession>
<name>A0ABP8Q925_9GAMM</name>
<evidence type="ECO:0000313" key="3">
    <source>
        <dbReference type="Proteomes" id="UP001501321"/>
    </source>
</evidence>